<dbReference type="PROSITE" id="PS50043">
    <property type="entry name" value="HTH_LUXR_2"/>
    <property type="match status" value="1"/>
</dbReference>
<reference evidence="7 8" key="1">
    <citation type="submission" date="2018-06" db="EMBL/GenBank/DDBJ databases">
        <authorList>
            <consortium name="Pathogen Informatics"/>
            <person name="Doyle S."/>
        </authorList>
    </citation>
    <scope>NUCLEOTIDE SEQUENCE [LARGE SCALE GENOMIC DNA]</scope>
    <source>
        <strain evidence="7 8">NCTC11647</strain>
    </source>
</reference>
<gene>
    <name evidence="7" type="primary">fixJ</name>
    <name evidence="7" type="ORF">NCTC11647_02847</name>
</gene>
<organism evidence="7 8">
    <name type="scientific">Photobacterium damselae</name>
    <dbReference type="NCBI Taxonomy" id="38293"/>
    <lineage>
        <taxon>Bacteria</taxon>
        <taxon>Pseudomonadati</taxon>
        <taxon>Pseudomonadota</taxon>
        <taxon>Gammaproteobacteria</taxon>
        <taxon>Vibrionales</taxon>
        <taxon>Vibrionaceae</taxon>
        <taxon>Photobacterium</taxon>
    </lineage>
</organism>
<dbReference type="GO" id="GO:0000160">
    <property type="term" value="P:phosphorelay signal transduction system"/>
    <property type="evidence" value="ECO:0007669"/>
    <property type="project" value="InterPro"/>
</dbReference>
<dbReference type="InterPro" id="IPR016032">
    <property type="entry name" value="Sig_transdc_resp-reg_C-effctor"/>
</dbReference>
<dbReference type="GO" id="GO:0003677">
    <property type="term" value="F:DNA binding"/>
    <property type="evidence" value="ECO:0007669"/>
    <property type="project" value="UniProtKB-KW"/>
</dbReference>
<dbReference type="Gene3D" id="3.40.50.2300">
    <property type="match status" value="1"/>
</dbReference>
<dbReference type="PRINTS" id="PR00038">
    <property type="entry name" value="HTHLUXR"/>
</dbReference>
<keyword evidence="2" id="KW-0238">DNA-binding</keyword>
<evidence type="ECO:0000259" key="6">
    <source>
        <dbReference type="PROSITE" id="PS50110"/>
    </source>
</evidence>
<dbReference type="InterPro" id="IPR011006">
    <property type="entry name" value="CheY-like_superfamily"/>
</dbReference>
<dbReference type="InterPro" id="IPR001789">
    <property type="entry name" value="Sig_transdc_resp-reg_receiver"/>
</dbReference>
<evidence type="ECO:0000259" key="5">
    <source>
        <dbReference type="PROSITE" id="PS50043"/>
    </source>
</evidence>
<accession>A0A2X1XT16</accession>
<feature type="domain" description="Response regulatory" evidence="6">
    <location>
        <begin position="6"/>
        <end position="123"/>
    </location>
</feature>
<keyword evidence="1" id="KW-0805">Transcription regulation</keyword>
<dbReference type="SMART" id="SM00448">
    <property type="entry name" value="REC"/>
    <property type="match status" value="1"/>
</dbReference>
<dbReference type="PROSITE" id="PS50110">
    <property type="entry name" value="RESPONSE_REGULATORY"/>
    <property type="match status" value="1"/>
</dbReference>
<evidence type="ECO:0000256" key="2">
    <source>
        <dbReference type="ARBA" id="ARBA00023125"/>
    </source>
</evidence>
<dbReference type="InterPro" id="IPR000792">
    <property type="entry name" value="Tscrpt_reg_LuxR_C"/>
</dbReference>
<keyword evidence="3" id="KW-0804">Transcription</keyword>
<evidence type="ECO:0000256" key="1">
    <source>
        <dbReference type="ARBA" id="ARBA00023015"/>
    </source>
</evidence>
<name>A0A2X1XT16_PHODM</name>
<dbReference type="Pfam" id="PF00072">
    <property type="entry name" value="Response_reg"/>
    <property type="match status" value="1"/>
</dbReference>
<keyword evidence="4" id="KW-0597">Phosphoprotein</keyword>
<dbReference type="SUPFAM" id="SSF52172">
    <property type="entry name" value="CheY-like"/>
    <property type="match status" value="1"/>
</dbReference>
<dbReference type="EMBL" id="UATL01000005">
    <property type="protein sequence ID" value="SPY43914.1"/>
    <property type="molecule type" value="Genomic_DNA"/>
</dbReference>
<dbReference type="SUPFAM" id="SSF46894">
    <property type="entry name" value="C-terminal effector domain of the bipartite response regulators"/>
    <property type="match status" value="1"/>
</dbReference>
<dbReference type="CDD" id="cd06170">
    <property type="entry name" value="LuxR_C_like"/>
    <property type="match status" value="1"/>
</dbReference>
<evidence type="ECO:0000256" key="3">
    <source>
        <dbReference type="ARBA" id="ARBA00023163"/>
    </source>
</evidence>
<evidence type="ECO:0000313" key="7">
    <source>
        <dbReference type="EMBL" id="SPY43914.1"/>
    </source>
</evidence>
<protein>
    <submittedName>
        <fullName evidence="7">Transcriptional regulatory protein fixJ</fullName>
    </submittedName>
</protein>
<dbReference type="InterPro" id="IPR036388">
    <property type="entry name" value="WH-like_DNA-bd_sf"/>
</dbReference>
<dbReference type="AlphaFoldDB" id="A0A2X1XT16"/>
<dbReference type="Gene3D" id="1.10.10.10">
    <property type="entry name" value="Winged helix-like DNA-binding domain superfamily/Winged helix DNA-binding domain"/>
    <property type="match status" value="1"/>
</dbReference>
<dbReference type="SMART" id="SM00421">
    <property type="entry name" value="HTH_LUXR"/>
    <property type="match status" value="1"/>
</dbReference>
<proteinExistence type="predicted"/>
<sequence length="216" mass="24256">MLTKTHLFLVDDDDAVLDALEFVLQGEGYEPHCFLSADLFWQFIQQQGTMITGCLVLDSRMPGMSGQELQIALNQLHSSLGIVFLTGHGDIPMAVDALKSGAVDFLLKPIHIDSLLKAIKNALEYSSRQIIRQLSIEKYKQLTQRERDMLALFAKGNNNIDVSNELHISPRTVEVHKSNLLRHLGVTTLAEMITIYTHVESILDTIPPPPTRIKRK</sequence>
<dbReference type="PANTHER" id="PTHR44688:SF16">
    <property type="entry name" value="DNA-BINDING TRANSCRIPTIONAL ACTIVATOR DEVR_DOSR"/>
    <property type="match status" value="1"/>
</dbReference>
<dbReference type="PANTHER" id="PTHR44688">
    <property type="entry name" value="DNA-BINDING TRANSCRIPTIONAL ACTIVATOR DEVR_DOSR"/>
    <property type="match status" value="1"/>
</dbReference>
<dbReference type="RefSeq" id="WP_005305464.1">
    <property type="nucleotide sequence ID" value="NZ_PYOG01000006.1"/>
</dbReference>
<feature type="domain" description="HTH luxR-type" evidence="5">
    <location>
        <begin position="135"/>
        <end position="200"/>
    </location>
</feature>
<dbReference type="Pfam" id="PF00196">
    <property type="entry name" value="GerE"/>
    <property type="match status" value="1"/>
</dbReference>
<dbReference type="Proteomes" id="UP000251647">
    <property type="component" value="Unassembled WGS sequence"/>
</dbReference>
<evidence type="ECO:0000256" key="4">
    <source>
        <dbReference type="PROSITE-ProRule" id="PRU00169"/>
    </source>
</evidence>
<evidence type="ECO:0000313" key="8">
    <source>
        <dbReference type="Proteomes" id="UP000251647"/>
    </source>
</evidence>
<feature type="modified residue" description="4-aspartylphosphate" evidence="4">
    <location>
        <position position="58"/>
    </location>
</feature>
<dbReference type="GO" id="GO:0006355">
    <property type="term" value="P:regulation of DNA-templated transcription"/>
    <property type="evidence" value="ECO:0007669"/>
    <property type="project" value="InterPro"/>
</dbReference>